<keyword evidence="2" id="KW-0378">Hydrolase</keyword>
<proteinExistence type="predicted"/>
<keyword evidence="1" id="KW-1133">Transmembrane helix</keyword>
<dbReference type="AlphaFoldDB" id="A0A4Y8KR79"/>
<comment type="caution">
    <text evidence="2">The sequence shown here is derived from an EMBL/GenBank/DDBJ whole genome shotgun (WGS) entry which is preliminary data.</text>
</comment>
<evidence type="ECO:0000256" key="1">
    <source>
        <dbReference type="SAM" id="Phobius"/>
    </source>
</evidence>
<dbReference type="OrthoDB" id="5126451at2"/>
<gene>
    <name evidence="2" type="ORF">E3T53_01780</name>
</gene>
<accession>A0A4Y8KR79</accession>
<keyword evidence="2" id="KW-0255">Endonuclease</keyword>
<sequence length="192" mass="20409">MSAASQRVIRRETHSPRTVAMTIAVILAIVALAYLGTEIVLSLLAQPGLLVSPMAAGNWLTGLPDQQPVWAILTAAVLLAIVGVVFILLALTPGRLPKHQIVRTGRVVLVDNAVIAAALAQHLSDHTGIARDRVTIGVSRRVVDVTVAPDAGLPVPDARIRDLVAAELDTYQLVRPISTRVRPTKQREGAPS</sequence>
<feature type="transmembrane region" description="Helical" evidence="1">
    <location>
        <begin position="69"/>
        <end position="91"/>
    </location>
</feature>
<keyword evidence="2" id="KW-0540">Nuclease</keyword>
<dbReference type="RefSeq" id="WP_134172559.1">
    <property type="nucleotide sequence ID" value="NZ_SODI01000001.1"/>
</dbReference>
<keyword evidence="1" id="KW-0472">Membrane</keyword>
<evidence type="ECO:0000313" key="3">
    <source>
        <dbReference type="Proteomes" id="UP000298218"/>
    </source>
</evidence>
<protein>
    <submittedName>
        <fullName evidence="2">DNA/RNA endonuclease G</fullName>
    </submittedName>
</protein>
<reference evidence="2 3" key="1">
    <citation type="submission" date="2019-03" db="EMBL/GenBank/DDBJ databases">
        <title>Genomics of glacier-inhabiting Cryobacterium strains.</title>
        <authorList>
            <person name="Liu Q."/>
            <person name="Xin Y.-H."/>
        </authorList>
    </citation>
    <scope>NUCLEOTIDE SEQUENCE [LARGE SCALE GENOMIC DNA]</scope>
    <source>
        <strain evidence="2 3">CGMCC 1.4292</strain>
    </source>
</reference>
<dbReference type="GO" id="GO:0004519">
    <property type="term" value="F:endonuclease activity"/>
    <property type="evidence" value="ECO:0007669"/>
    <property type="project" value="UniProtKB-KW"/>
</dbReference>
<name>A0A4Y8KR79_9MICO</name>
<dbReference type="Proteomes" id="UP000298218">
    <property type="component" value="Unassembled WGS sequence"/>
</dbReference>
<keyword evidence="1" id="KW-0812">Transmembrane</keyword>
<evidence type="ECO:0000313" key="2">
    <source>
        <dbReference type="EMBL" id="TFD81753.1"/>
    </source>
</evidence>
<keyword evidence="3" id="KW-1185">Reference proteome</keyword>
<feature type="transmembrane region" description="Helical" evidence="1">
    <location>
        <begin position="21"/>
        <end position="45"/>
    </location>
</feature>
<dbReference type="EMBL" id="SOHQ01000007">
    <property type="protein sequence ID" value="TFD81753.1"/>
    <property type="molecule type" value="Genomic_DNA"/>
</dbReference>
<organism evidence="2 3">
    <name type="scientific">Cryobacterium psychrophilum</name>
    <dbReference type="NCBI Taxonomy" id="41988"/>
    <lineage>
        <taxon>Bacteria</taxon>
        <taxon>Bacillati</taxon>
        <taxon>Actinomycetota</taxon>
        <taxon>Actinomycetes</taxon>
        <taxon>Micrococcales</taxon>
        <taxon>Microbacteriaceae</taxon>
        <taxon>Cryobacterium</taxon>
    </lineage>
</organism>